<name>G5DXK1_SILLA</name>
<organism evidence="6">
    <name type="scientific">Silene latifolia</name>
    <name type="common">White campion</name>
    <name type="synonym">Bladder campion</name>
    <dbReference type="NCBI Taxonomy" id="37657"/>
    <lineage>
        <taxon>Eukaryota</taxon>
        <taxon>Viridiplantae</taxon>
        <taxon>Streptophyta</taxon>
        <taxon>Embryophyta</taxon>
        <taxon>Tracheophyta</taxon>
        <taxon>Spermatophyta</taxon>
        <taxon>Magnoliopsida</taxon>
        <taxon>eudicotyledons</taxon>
        <taxon>Gunneridae</taxon>
        <taxon>Pentapetalae</taxon>
        <taxon>Caryophyllales</taxon>
        <taxon>Caryophyllaceae</taxon>
        <taxon>Sileneae</taxon>
        <taxon>Silene</taxon>
        <taxon>Silene subgen. Behenantha</taxon>
        <taxon>Silene sect. Melandrium</taxon>
    </lineage>
</organism>
<dbReference type="InterPro" id="IPR011009">
    <property type="entry name" value="Kinase-like_dom_sf"/>
</dbReference>
<evidence type="ECO:0000256" key="2">
    <source>
        <dbReference type="ARBA" id="ARBA00012483"/>
    </source>
</evidence>
<dbReference type="GO" id="GO:0005524">
    <property type="term" value="F:ATP binding"/>
    <property type="evidence" value="ECO:0007669"/>
    <property type="project" value="InterPro"/>
</dbReference>
<evidence type="ECO:0000313" key="6">
    <source>
        <dbReference type="EMBL" id="AEL99248.1"/>
    </source>
</evidence>
<comment type="catalytic activity">
    <reaction evidence="1">
        <text>S-ubiquitinyl-[E2 ubiquitin-conjugating enzyme]-L-cysteine + [acceptor protein]-L-lysine = [E2 ubiquitin-conjugating enzyme]-L-cysteine + N(6)-ubiquitinyl-[acceptor protein]-L-lysine.</text>
        <dbReference type="EC" id="2.3.2.27"/>
    </reaction>
</comment>
<feature type="non-terminal residue" evidence="6">
    <location>
        <position position="262"/>
    </location>
</feature>
<dbReference type="Gene3D" id="1.10.510.10">
    <property type="entry name" value="Transferase(Phosphotransferase) domain 1"/>
    <property type="match status" value="1"/>
</dbReference>
<keyword evidence="4" id="KW-0175">Coiled coil</keyword>
<evidence type="ECO:0000256" key="3">
    <source>
        <dbReference type="ARBA" id="ARBA00022786"/>
    </source>
</evidence>
<feature type="coiled-coil region" evidence="4">
    <location>
        <begin position="51"/>
        <end position="141"/>
    </location>
</feature>
<dbReference type="GO" id="GO:0004672">
    <property type="term" value="F:protein kinase activity"/>
    <property type="evidence" value="ECO:0007669"/>
    <property type="project" value="InterPro"/>
</dbReference>
<dbReference type="Pfam" id="PF07714">
    <property type="entry name" value="PK_Tyr_Ser-Thr"/>
    <property type="match status" value="1"/>
</dbReference>
<dbReference type="GO" id="GO:0061630">
    <property type="term" value="F:ubiquitin protein ligase activity"/>
    <property type="evidence" value="ECO:0007669"/>
    <property type="project" value="UniProtKB-EC"/>
</dbReference>
<evidence type="ECO:0000256" key="1">
    <source>
        <dbReference type="ARBA" id="ARBA00000900"/>
    </source>
</evidence>
<dbReference type="PROSITE" id="PS50011">
    <property type="entry name" value="PROTEIN_KINASE_DOM"/>
    <property type="match status" value="1"/>
</dbReference>
<dbReference type="SUPFAM" id="SSF56112">
    <property type="entry name" value="Protein kinase-like (PK-like)"/>
    <property type="match status" value="1"/>
</dbReference>
<feature type="domain" description="Protein kinase" evidence="5">
    <location>
        <begin position="169"/>
        <end position="262"/>
    </location>
</feature>
<dbReference type="EMBL" id="JO495787">
    <property type="protein sequence ID" value="AEL99248.1"/>
    <property type="molecule type" value="mRNA"/>
</dbReference>
<accession>G5DXK1</accession>
<dbReference type="InterPro" id="IPR051348">
    <property type="entry name" value="U-box_ubiquitin_ligases"/>
</dbReference>
<dbReference type="EC" id="2.3.2.27" evidence="2"/>
<dbReference type="InterPro" id="IPR001245">
    <property type="entry name" value="Ser-Thr/Tyr_kinase_cat_dom"/>
</dbReference>
<dbReference type="PANTHER" id="PTHR45647:SF22">
    <property type="entry name" value="U-BOX DOMAIN-CONTAINING PROTEIN 32"/>
    <property type="match status" value="1"/>
</dbReference>
<dbReference type="PANTHER" id="PTHR45647">
    <property type="entry name" value="OS02G0152300 PROTEIN"/>
    <property type="match status" value="1"/>
</dbReference>
<dbReference type="AlphaFoldDB" id="G5DXK1"/>
<dbReference type="EMBL" id="JO495786">
    <property type="protein sequence ID" value="AEL99247.1"/>
    <property type="molecule type" value="mRNA"/>
</dbReference>
<reference evidence="6" key="1">
    <citation type="journal article" date="2011" name="Curr. Biol.">
        <title>Preservation of the y transcriptome in a 10-million-year-old plant sex chromosome system.</title>
        <authorList>
            <person name="Bergero R."/>
            <person name="Charlesworth D."/>
        </authorList>
    </citation>
    <scope>NUCLEOTIDE SEQUENCE</scope>
    <source>
        <tissue evidence="6">Male and female bud flowers</tissue>
    </source>
</reference>
<keyword evidence="3" id="KW-0833">Ubl conjugation pathway</keyword>
<evidence type="ECO:0000259" key="5">
    <source>
        <dbReference type="PROSITE" id="PS50011"/>
    </source>
</evidence>
<proteinExistence type="evidence at transcript level"/>
<sequence length="262" mass="29799">RLEQAISDTNNVKQLAFQESVQRWRAEEDAMDAKKKASAAEYKFAKVMKQRTDVEEDLARQKSEHIRYKEEHDKFRSELPIIQAECSDLEDQVRDSEIAAKELEEKIVSAVELLISFRKKRDQLEIERDNAIHNMESLKKLKEQRVAALSGPRFPTFSLIEIGEATCSFDPSKKIGDGTYGSIYQGMLGHMEVAIRMLPNDGIQAQLMFEHQVEILSRLRHPNIVAPIGICPEARSIVYEYLERGSLETAWPAGGEPALCHG</sequence>
<feature type="non-terminal residue" evidence="6">
    <location>
        <position position="1"/>
    </location>
</feature>
<protein>
    <recommendedName>
        <fullName evidence="2">RING-type E3 ubiquitin transferase</fullName>
        <ecNumber evidence="2">2.3.2.27</ecNumber>
    </recommendedName>
</protein>
<dbReference type="InterPro" id="IPR000719">
    <property type="entry name" value="Prot_kinase_dom"/>
</dbReference>
<evidence type="ECO:0000256" key="4">
    <source>
        <dbReference type="SAM" id="Coils"/>
    </source>
</evidence>